<dbReference type="PANTHER" id="PTHR12558">
    <property type="entry name" value="CELL DIVISION CYCLE 16,23,27"/>
    <property type="match status" value="1"/>
</dbReference>
<dbReference type="Gene3D" id="1.25.40.10">
    <property type="entry name" value="Tetratricopeptide repeat domain"/>
    <property type="match status" value="3"/>
</dbReference>
<gene>
    <name evidence="5" type="ORF">JR316_002727</name>
</gene>
<dbReference type="EMBL" id="JAFIQS010000002">
    <property type="protein sequence ID" value="KAG5173217.1"/>
    <property type="molecule type" value="Genomic_DNA"/>
</dbReference>
<sequence length="627" mass="70855">MEDHDTSISQARKTLANPSLSEGERAEALDILANGLLARAKDSVGADGDRARNDVEEAVYHLRLAAHLQPQCVKSLGALANALFWRYGNATGKRSDLDEAVFLGRKAVELAVATSHPDMPALCYDLALFLGARYVQDGAKDDANECVKLYNQALEVTPSVPPDPRWHAFLRALGQSVLARYKTKSDQDDQLQDQLVSIRKAVVELLPLTHDALPECLFELGHALHIRFQHPPRGSSNADDLDECIACYRRSLDLQPMLHVDLATRLDILAELLQTRFMKTQKMKDIEDSMMLCKRAVEVRPAGHADRADSMRNLGEAFRLLFKSGCPKAGVDYLHTAILLKRLYVAMRPPSHPGRSAAMVELAKCLDIRFHLTKEKCDFTEAVVLYRQAVTLTSPVHPKWADLLKNFAFTLLDRFEDNGFTEEKDVEQAIVIAREALRIRVESESSYELSEFLNQLGYALLVRMQHTHTGLDALEECIALHRRALQLRPEPHIERVGSLYNLAASLFIRFKNGGNIDDLHEAISLFRPALRDEVHKVEFIGTFEELADALEARFAIDNVLYKDDIREAADLRKRVERFDNDRSELMDERRAQAARLAAEEKIVQERRELQQAYRDNALLNHVCTPIL</sequence>
<feature type="coiled-coil region" evidence="3">
    <location>
        <begin position="568"/>
        <end position="615"/>
    </location>
</feature>
<keyword evidence="1" id="KW-0802">TPR repeat</keyword>
<evidence type="ECO:0000256" key="1">
    <source>
        <dbReference type="ARBA" id="ARBA00022803"/>
    </source>
</evidence>
<accession>A0A8H7Y684</accession>
<dbReference type="SUPFAM" id="SSF81901">
    <property type="entry name" value="HCP-like"/>
    <property type="match status" value="1"/>
</dbReference>
<dbReference type="OrthoDB" id="3047886at2759"/>
<evidence type="ECO:0000313" key="5">
    <source>
        <dbReference type="EMBL" id="KAG5173217.1"/>
    </source>
</evidence>
<feature type="region of interest" description="Disordered" evidence="4">
    <location>
        <begin position="1"/>
        <end position="21"/>
    </location>
</feature>
<protein>
    <submittedName>
        <fullName evidence="5">Uncharacterized protein</fullName>
    </submittedName>
</protein>
<dbReference type="AlphaFoldDB" id="A0A8H7Y684"/>
<evidence type="ECO:0000256" key="2">
    <source>
        <dbReference type="ARBA" id="ARBA00038210"/>
    </source>
</evidence>
<dbReference type="SUPFAM" id="SSF48452">
    <property type="entry name" value="TPR-like"/>
    <property type="match status" value="1"/>
</dbReference>
<keyword evidence="3" id="KW-0175">Coiled coil</keyword>
<name>A0A8H7Y684_PSICU</name>
<dbReference type="GO" id="GO:0005680">
    <property type="term" value="C:anaphase-promoting complex"/>
    <property type="evidence" value="ECO:0007669"/>
    <property type="project" value="UniProtKB-ARBA"/>
</dbReference>
<feature type="compositionally biased region" description="Polar residues" evidence="4">
    <location>
        <begin position="7"/>
        <end position="20"/>
    </location>
</feature>
<reference evidence="5" key="1">
    <citation type="submission" date="2021-02" db="EMBL/GenBank/DDBJ databases">
        <title>Psilocybe cubensis genome.</title>
        <authorList>
            <person name="Mckernan K.J."/>
            <person name="Crawford S."/>
            <person name="Trippe A."/>
            <person name="Kane L.T."/>
            <person name="Mclaughlin S."/>
        </authorList>
    </citation>
    <scope>NUCLEOTIDE SEQUENCE [LARGE SCALE GENOMIC DNA]</scope>
    <source>
        <strain evidence="5">MGC-MH-2018</strain>
    </source>
</reference>
<evidence type="ECO:0000256" key="4">
    <source>
        <dbReference type="SAM" id="MobiDB-lite"/>
    </source>
</evidence>
<proteinExistence type="inferred from homology"/>
<dbReference type="InterPro" id="IPR011990">
    <property type="entry name" value="TPR-like_helical_dom_sf"/>
</dbReference>
<evidence type="ECO:0000256" key="3">
    <source>
        <dbReference type="SAM" id="Coils"/>
    </source>
</evidence>
<comment type="caution">
    <text evidence="5">The sequence shown here is derived from an EMBL/GenBank/DDBJ whole genome shotgun (WGS) entry which is preliminary data.</text>
</comment>
<dbReference type="PANTHER" id="PTHR12558:SF13">
    <property type="entry name" value="CELL DIVISION CYCLE PROTEIN 27 HOMOLOG"/>
    <property type="match status" value="1"/>
</dbReference>
<organism evidence="5">
    <name type="scientific">Psilocybe cubensis</name>
    <name type="common">Psychedelic mushroom</name>
    <name type="synonym">Stropharia cubensis</name>
    <dbReference type="NCBI Taxonomy" id="181762"/>
    <lineage>
        <taxon>Eukaryota</taxon>
        <taxon>Fungi</taxon>
        <taxon>Dikarya</taxon>
        <taxon>Basidiomycota</taxon>
        <taxon>Agaricomycotina</taxon>
        <taxon>Agaricomycetes</taxon>
        <taxon>Agaricomycetidae</taxon>
        <taxon>Agaricales</taxon>
        <taxon>Agaricineae</taxon>
        <taxon>Strophariaceae</taxon>
        <taxon>Psilocybe</taxon>
    </lineage>
</organism>
<comment type="similarity">
    <text evidence="2">Belongs to the APC3/CDC27 family.</text>
</comment>